<dbReference type="PANTHER" id="PTHR30250:SF31">
    <property type="entry name" value="INNER MEMBRANE PROTEIN YGHQ"/>
    <property type="match status" value="1"/>
</dbReference>
<dbReference type="RefSeq" id="WP_241291209.1">
    <property type="nucleotide sequence ID" value="NZ_JAKZGR010000001.1"/>
</dbReference>
<evidence type="ECO:0000256" key="3">
    <source>
        <dbReference type="ARBA" id="ARBA00022692"/>
    </source>
</evidence>
<name>A0ABV8ENI9_9BACT</name>
<comment type="caution">
    <text evidence="7">The sequence shown here is derived from an EMBL/GenBank/DDBJ whole genome shotgun (WGS) entry which is preliminary data.</text>
</comment>
<accession>A0ABV8ENI9</accession>
<dbReference type="Proteomes" id="UP001595766">
    <property type="component" value="Unassembled WGS sequence"/>
</dbReference>
<evidence type="ECO:0000256" key="6">
    <source>
        <dbReference type="SAM" id="Phobius"/>
    </source>
</evidence>
<feature type="transmembrane region" description="Helical" evidence="6">
    <location>
        <begin position="288"/>
        <end position="309"/>
    </location>
</feature>
<keyword evidence="8" id="KW-1185">Reference proteome</keyword>
<evidence type="ECO:0000256" key="1">
    <source>
        <dbReference type="ARBA" id="ARBA00004651"/>
    </source>
</evidence>
<keyword evidence="3 6" id="KW-0812">Transmembrane</keyword>
<keyword evidence="4 6" id="KW-1133">Transmembrane helix</keyword>
<feature type="transmembrane region" description="Helical" evidence="6">
    <location>
        <begin position="38"/>
        <end position="59"/>
    </location>
</feature>
<feature type="transmembrane region" description="Helical" evidence="6">
    <location>
        <begin position="170"/>
        <end position="188"/>
    </location>
</feature>
<dbReference type="Pfam" id="PF13440">
    <property type="entry name" value="Polysacc_synt_3"/>
    <property type="match status" value="1"/>
</dbReference>
<dbReference type="EMBL" id="JBHSAV010000050">
    <property type="protein sequence ID" value="MFC3976780.1"/>
    <property type="molecule type" value="Genomic_DNA"/>
</dbReference>
<dbReference type="InterPro" id="IPR050833">
    <property type="entry name" value="Poly_Biosynth_Transport"/>
</dbReference>
<evidence type="ECO:0000256" key="4">
    <source>
        <dbReference type="ARBA" id="ARBA00022989"/>
    </source>
</evidence>
<comment type="subcellular location">
    <subcellularLocation>
        <location evidence="1">Cell membrane</location>
        <topology evidence="1">Multi-pass membrane protein</topology>
    </subcellularLocation>
</comment>
<feature type="transmembrane region" description="Helical" evidence="6">
    <location>
        <begin position="79"/>
        <end position="106"/>
    </location>
</feature>
<feature type="transmembrane region" description="Helical" evidence="6">
    <location>
        <begin position="143"/>
        <end position="164"/>
    </location>
</feature>
<feature type="transmembrane region" description="Helical" evidence="6">
    <location>
        <begin position="359"/>
        <end position="378"/>
    </location>
</feature>
<feature type="transmembrane region" description="Helical" evidence="6">
    <location>
        <begin position="112"/>
        <end position="131"/>
    </location>
</feature>
<reference evidence="8" key="1">
    <citation type="journal article" date="2019" name="Int. J. Syst. Evol. Microbiol.">
        <title>The Global Catalogue of Microorganisms (GCM) 10K type strain sequencing project: providing services to taxonomists for standard genome sequencing and annotation.</title>
        <authorList>
            <consortium name="The Broad Institute Genomics Platform"/>
            <consortium name="The Broad Institute Genome Sequencing Center for Infectious Disease"/>
            <person name="Wu L."/>
            <person name="Ma J."/>
        </authorList>
    </citation>
    <scope>NUCLEOTIDE SEQUENCE [LARGE SCALE GENOMIC DNA]</scope>
    <source>
        <strain evidence="8">CECT 8551</strain>
    </source>
</reference>
<evidence type="ECO:0000256" key="5">
    <source>
        <dbReference type="ARBA" id="ARBA00023136"/>
    </source>
</evidence>
<organism evidence="7 8">
    <name type="scientific">Belliella kenyensis</name>
    <dbReference type="NCBI Taxonomy" id="1472724"/>
    <lineage>
        <taxon>Bacteria</taxon>
        <taxon>Pseudomonadati</taxon>
        <taxon>Bacteroidota</taxon>
        <taxon>Cytophagia</taxon>
        <taxon>Cytophagales</taxon>
        <taxon>Cyclobacteriaceae</taxon>
        <taxon>Belliella</taxon>
    </lineage>
</organism>
<feature type="transmembrane region" description="Helical" evidence="6">
    <location>
        <begin position="384"/>
        <end position="405"/>
    </location>
</feature>
<feature type="transmembrane region" description="Helical" evidence="6">
    <location>
        <begin position="412"/>
        <end position="435"/>
    </location>
</feature>
<sequence length="471" mass="53165">MSKQGKHSLIYLLGRGVPGLINFAALSIYTRLLSPEVYGRYALAYSSVTLLNTLLFQWIRMSLLRYLPKFRHEEDKRELYGSIAAGFFTAGFLSLILVLGTLWILPNEELRSLIYVALLLLWTEAFFEIALEILRSNLEVKQYAISFMIKSTFALLFGITLLHLGFEASGILLAIALSTILTTGLCLRHIGKLIFKNLRYFNRTFFLEFLQYGIPFTITFGMTFIFNSSDRYFINYFLGEKETGLYAVAYDLARQSLWVIMTAINLGSFPLAIRALENDGVNAANNQLSENLILLLKIAMPLAFGFMALNSEVVDLIIGEQFAEEAKKIIPYIVLGTLMVGFKNFYFDQGFQLGKRTYLQIYPVILAAVVNILLNLFIITWLGVFGAVISTLVSFFVALIASAILSRRVYKLPLPLLSSLKILISSMIMGLLLYLAKNSIASAHFRLLFLAPVGSLVYIGILRLFKINFFR</sequence>
<protein>
    <submittedName>
        <fullName evidence="7">Oligosaccharide flippase family protein</fullName>
    </submittedName>
</protein>
<evidence type="ECO:0000313" key="7">
    <source>
        <dbReference type="EMBL" id="MFC3976780.1"/>
    </source>
</evidence>
<keyword evidence="5 6" id="KW-0472">Membrane</keyword>
<evidence type="ECO:0000256" key="2">
    <source>
        <dbReference type="ARBA" id="ARBA00022475"/>
    </source>
</evidence>
<evidence type="ECO:0000313" key="8">
    <source>
        <dbReference type="Proteomes" id="UP001595766"/>
    </source>
</evidence>
<feature type="transmembrane region" description="Helical" evidence="6">
    <location>
        <begin position="209"/>
        <end position="226"/>
    </location>
</feature>
<gene>
    <name evidence="7" type="ORF">ACFOUP_10360</name>
</gene>
<proteinExistence type="predicted"/>
<feature type="transmembrane region" description="Helical" evidence="6">
    <location>
        <begin position="12"/>
        <end position="32"/>
    </location>
</feature>
<feature type="transmembrane region" description="Helical" evidence="6">
    <location>
        <begin position="447"/>
        <end position="465"/>
    </location>
</feature>
<feature type="transmembrane region" description="Helical" evidence="6">
    <location>
        <begin position="329"/>
        <end position="347"/>
    </location>
</feature>
<feature type="transmembrane region" description="Helical" evidence="6">
    <location>
        <begin position="256"/>
        <end position="276"/>
    </location>
</feature>
<dbReference type="PANTHER" id="PTHR30250">
    <property type="entry name" value="PST FAMILY PREDICTED COLANIC ACID TRANSPORTER"/>
    <property type="match status" value="1"/>
</dbReference>
<keyword evidence="2" id="KW-1003">Cell membrane</keyword>